<organism evidence="5 6">
    <name type="scientific">Nocardia terpenica</name>
    <dbReference type="NCBI Taxonomy" id="455432"/>
    <lineage>
        <taxon>Bacteria</taxon>
        <taxon>Bacillati</taxon>
        <taxon>Actinomycetota</taxon>
        <taxon>Actinomycetes</taxon>
        <taxon>Mycobacteriales</taxon>
        <taxon>Nocardiaceae</taxon>
        <taxon>Nocardia</taxon>
    </lineage>
</organism>
<evidence type="ECO:0000256" key="4">
    <source>
        <dbReference type="SAM" id="Phobius"/>
    </source>
</evidence>
<dbReference type="InterPro" id="IPR041916">
    <property type="entry name" value="Anti_sigma_zinc_sf"/>
</dbReference>
<dbReference type="AlphaFoldDB" id="A0A6G9ZD67"/>
<evidence type="ECO:0000313" key="6">
    <source>
        <dbReference type="Proteomes" id="UP000500953"/>
    </source>
</evidence>
<evidence type="ECO:0000256" key="2">
    <source>
        <dbReference type="ARBA" id="ARBA00023163"/>
    </source>
</evidence>
<protein>
    <submittedName>
        <fullName evidence="5">Zf-HC2 domain-containing protein</fullName>
    </submittedName>
</protein>
<keyword evidence="4" id="KW-1133">Transmembrane helix</keyword>
<keyword evidence="4" id="KW-0812">Transmembrane</keyword>
<evidence type="ECO:0000313" key="5">
    <source>
        <dbReference type="EMBL" id="QIS23341.1"/>
    </source>
</evidence>
<evidence type="ECO:0000256" key="3">
    <source>
        <dbReference type="SAM" id="MobiDB-lite"/>
    </source>
</evidence>
<accession>A0A6G9ZD67</accession>
<name>A0A6G9ZD67_9NOCA</name>
<keyword evidence="2" id="KW-0804">Transcription</keyword>
<dbReference type="EMBL" id="CP046173">
    <property type="protein sequence ID" value="QIS23341.1"/>
    <property type="molecule type" value="Genomic_DNA"/>
</dbReference>
<sequence>MTESAKAARPERGDDYATWDAPYVLGALDRAQRLEYEAHLQTCLTCRAAVADLAVLPGLLGRVDADVALALVDPIDPPDSAAAVPVPPLEPPTDLLAPPATSSPRPATSSPRPATSSPRPATSSPRRAFGRGPWPMVAAAAVAAAAAVLIAVPVTIAVTDHRAPTVAEQVVAEREMTPVSATPVAVSVKVLDVGGKATVEMTCRYVGGDEGYQSEYELWMTDTDGVPSRLIGWPVAPGAALTLSSTTNTTPDRIRSLEIKSPDGRTLLTGTI</sequence>
<keyword evidence="4" id="KW-0472">Membrane</keyword>
<dbReference type="Proteomes" id="UP000500953">
    <property type="component" value="Chromosome"/>
</dbReference>
<feature type="compositionally biased region" description="Low complexity" evidence="3">
    <location>
        <begin position="97"/>
        <end position="127"/>
    </location>
</feature>
<gene>
    <name evidence="5" type="ORF">F6W96_38415</name>
</gene>
<reference evidence="5 6" key="1">
    <citation type="journal article" date="2019" name="ACS Chem. Biol.">
        <title>Identification and Mobilization of a Cryptic Antibiotic Biosynthesis Gene Locus from a Human-Pathogenic Nocardia Isolate.</title>
        <authorList>
            <person name="Herisse M."/>
            <person name="Ishida K."/>
            <person name="Porter J.L."/>
            <person name="Howden B."/>
            <person name="Hertweck C."/>
            <person name="Stinear T.P."/>
            <person name="Pidot S.J."/>
        </authorList>
    </citation>
    <scope>NUCLEOTIDE SEQUENCE [LARGE SCALE GENOMIC DNA]</scope>
    <source>
        <strain evidence="5 6">AUSMDU00012715</strain>
    </source>
</reference>
<feature type="transmembrane region" description="Helical" evidence="4">
    <location>
        <begin position="136"/>
        <end position="158"/>
    </location>
</feature>
<keyword evidence="1" id="KW-0805">Transcription regulation</keyword>
<dbReference type="RefSeq" id="WP_167490682.1">
    <property type="nucleotide sequence ID" value="NZ_CP046173.1"/>
</dbReference>
<feature type="region of interest" description="Disordered" evidence="3">
    <location>
        <begin position="82"/>
        <end position="129"/>
    </location>
</feature>
<dbReference type="Gene3D" id="1.10.10.1320">
    <property type="entry name" value="Anti-sigma factor, zinc-finger domain"/>
    <property type="match status" value="1"/>
</dbReference>
<evidence type="ECO:0000256" key="1">
    <source>
        <dbReference type="ARBA" id="ARBA00023015"/>
    </source>
</evidence>
<proteinExistence type="predicted"/>